<evidence type="ECO:0000313" key="2">
    <source>
        <dbReference type="EMBL" id="EHM37838.1"/>
    </source>
</evidence>
<name>G9YK13_9FIRM</name>
<dbReference type="Pfam" id="PF13443">
    <property type="entry name" value="HTH_26"/>
    <property type="match status" value="1"/>
</dbReference>
<proteinExistence type="predicted"/>
<keyword evidence="2" id="KW-0238">DNA-binding</keyword>
<dbReference type="STRING" id="861450.HMPREF0080_02022"/>
<dbReference type="EMBL" id="AGCJ01000091">
    <property type="protein sequence ID" value="EHM37838.1"/>
    <property type="molecule type" value="Genomic_DNA"/>
</dbReference>
<accession>G9YK13</accession>
<dbReference type="PROSITE" id="PS50943">
    <property type="entry name" value="HTH_CROC1"/>
    <property type="match status" value="1"/>
</dbReference>
<dbReference type="OrthoDB" id="1629583at2"/>
<comment type="caution">
    <text evidence="2">The sequence shown here is derived from an EMBL/GenBank/DDBJ whole genome shotgun (WGS) entry which is preliminary data.</text>
</comment>
<dbReference type="CDD" id="cd00093">
    <property type="entry name" value="HTH_XRE"/>
    <property type="match status" value="1"/>
</dbReference>
<protein>
    <submittedName>
        <fullName evidence="2">DNA-binding helix-turn-helix protein</fullName>
    </submittedName>
</protein>
<dbReference type="InterPro" id="IPR001387">
    <property type="entry name" value="Cro/C1-type_HTH"/>
</dbReference>
<evidence type="ECO:0000259" key="1">
    <source>
        <dbReference type="PROSITE" id="PS50943"/>
    </source>
</evidence>
<dbReference type="SMART" id="SM00530">
    <property type="entry name" value="HTH_XRE"/>
    <property type="match status" value="1"/>
</dbReference>
<evidence type="ECO:0000313" key="3">
    <source>
        <dbReference type="Proteomes" id="UP000005481"/>
    </source>
</evidence>
<reference evidence="2 3" key="1">
    <citation type="submission" date="2011-08" db="EMBL/GenBank/DDBJ databases">
        <authorList>
            <person name="Weinstock G."/>
            <person name="Sodergren E."/>
            <person name="Clifton S."/>
            <person name="Fulton L."/>
            <person name="Fulton B."/>
            <person name="Courtney L."/>
            <person name="Fronick C."/>
            <person name="Harrison M."/>
            <person name="Strong C."/>
            <person name="Farmer C."/>
            <person name="Delahaunty K."/>
            <person name="Markovic C."/>
            <person name="Hall O."/>
            <person name="Minx P."/>
            <person name="Tomlinson C."/>
            <person name="Mitreva M."/>
            <person name="Hou S."/>
            <person name="Chen J."/>
            <person name="Wollam A."/>
            <person name="Pepin K.H."/>
            <person name="Johnson M."/>
            <person name="Bhonagiri V."/>
            <person name="Zhang X."/>
            <person name="Suruliraj S."/>
            <person name="Warren W."/>
            <person name="Chinwalla A."/>
            <person name="Mardis E.R."/>
            <person name="Wilson R.K."/>
        </authorList>
    </citation>
    <scope>NUCLEOTIDE SEQUENCE [LARGE SCALE GENOMIC DNA]</scope>
    <source>
        <strain evidence="2 3">F0357</strain>
    </source>
</reference>
<dbReference type="PATRIC" id="fig|861450.3.peg.1864"/>
<dbReference type="eggNOG" id="COG1974">
    <property type="taxonomic scope" value="Bacteria"/>
</dbReference>
<dbReference type="SUPFAM" id="SSF47413">
    <property type="entry name" value="lambda repressor-like DNA-binding domains"/>
    <property type="match status" value="1"/>
</dbReference>
<dbReference type="InterPro" id="IPR010982">
    <property type="entry name" value="Lambda_DNA-bd_dom_sf"/>
</dbReference>
<dbReference type="GO" id="GO:0003677">
    <property type="term" value="F:DNA binding"/>
    <property type="evidence" value="ECO:0007669"/>
    <property type="project" value="UniProtKB-KW"/>
</dbReference>
<dbReference type="Proteomes" id="UP000005481">
    <property type="component" value="Unassembled WGS sequence"/>
</dbReference>
<feature type="domain" description="HTH cro/C1-type" evidence="1">
    <location>
        <begin position="21"/>
        <end position="75"/>
    </location>
</feature>
<keyword evidence="3" id="KW-1185">Reference proteome</keyword>
<dbReference type="HOGENOM" id="CLU_066192_4_5_9"/>
<dbReference type="AlphaFoldDB" id="G9YK13"/>
<gene>
    <name evidence="2" type="ORF">HMPREF0080_02022</name>
</gene>
<dbReference type="Gene3D" id="1.10.260.40">
    <property type="entry name" value="lambda repressor-like DNA-binding domains"/>
    <property type="match status" value="1"/>
</dbReference>
<sequence>MAKGGIPMSDLGNREVFSRNLKYYMKLYDKSRREVATDLNISYTTFTSWLKGTNYPRIDKIEKLANYFRINKADLIEDKYKDSSDGYYADPEVAELAEELRMNPEYRILFDASKNLTKDDVNTVLKIIEGLKAREGK</sequence>
<organism evidence="2 3">
    <name type="scientific">Anaeroglobus geminatus F0357</name>
    <dbReference type="NCBI Taxonomy" id="861450"/>
    <lineage>
        <taxon>Bacteria</taxon>
        <taxon>Bacillati</taxon>
        <taxon>Bacillota</taxon>
        <taxon>Negativicutes</taxon>
        <taxon>Veillonellales</taxon>
        <taxon>Veillonellaceae</taxon>
        <taxon>Anaeroglobus</taxon>
    </lineage>
</organism>